<feature type="region of interest" description="Disordered" evidence="2">
    <location>
        <begin position="285"/>
        <end position="348"/>
    </location>
</feature>
<dbReference type="Gene3D" id="1.10.8.1040">
    <property type="match status" value="1"/>
</dbReference>
<keyword evidence="1 3" id="KW-0732">Signal</keyword>
<protein>
    <submittedName>
        <fullName evidence="5">Peptidyl-prolyl cis-trans isomerase, EpsD family</fullName>
        <ecNumber evidence="5">5.2.1.8</ecNumber>
    </submittedName>
</protein>
<comment type="caution">
    <text evidence="5">The sequence shown here is derived from an EMBL/GenBank/DDBJ whole genome shotgun (WGS) entry which is preliminary data.</text>
</comment>
<evidence type="ECO:0000256" key="3">
    <source>
        <dbReference type="SAM" id="SignalP"/>
    </source>
</evidence>
<dbReference type="PROSITE" id="PS51318">
    <property type="entry name" value="TAT"/>
    <property type="match status" value="1"/>
</dbReference>
<keyword evidence="5" id="KW-0413">Isomerase</keyword>
<dbReference type="PROSITE" id="PS51257">
    <property type="entry name" value="PROKAR_LIPOPROTEIN"/>
    <property type="match status" value="1"/>
</dbReference>
<feature type="compositionally biased region" description="Low complexity" evidence="2">
    <location>
        <begin position="285"/>
        <end position="334"/>
    </location>
</feature>
<accession>A0A7Y2JZG0</accession>
<evidence type="ECO:0000259" key="4">
    <source>
        <dbReference type="Pfam" id="PF13145"/>
    </source>
</evidence>
<dbReference type="GO" id="GO:0003755">
    <property type="term" value="F:peptidyl-prolyl cis-trans isomerase activity"/>
    <property type="evidence" value="ECO:0007669"/>
    <property type="project" value="UniProtKB-EC"/>
</dbReference>
<dbReference type="InterPro" id="IPR014274">
    <property type="entry name" value="PPIase_EpsD"/>
</dbReference>
<dbReference type="InterPro" id="IPR000297">
    <property type="entry name" value="PPIase_PpiC"/>
</dbReference>
<dbReference type="InterPro" id="IPR006311">
    <property type="entry name" value="TAT_signal"/>
</dbReference>
<gene>
    <name evidence="5" type="primary">epsD</name>
    <name evidence="5" type="ORF">HGB41_12485</name>
</gene>
<dbReference type="EC" id="5.2.1.8" evidence="5"/>
<dbReference type="EMBL" id="JABAIV010000003">
    <property type="protein sequence ID" value="NNG23812.1"/>
    <property type="molecule type" value="Genomic_DNA"/>
</dbReference>
<feature type="signal peptide" evidence="3">
    <location>
        <begin position="1"/>
        <end position="21"/>
    </location>
</feature>
<dbReference type="InterPro" id="IPR050280">
    <property type="entry name" value="OMP_Chaperone_SurA"/>
</dbReference>
<evidence type="ECO:0000256" key="2">
    <source>
        <dbReference type="SAM" id="MobiDB-lite"/>
    </source>
</evidence>
<evidence type="ECO:0000256" key="1">
    <source>
        <dbReference type="ARBA" id="ARBA00022729"/>
    </source>
</evidence>
<evidence type="ECO:0000313" key="6">
    <source>
        <dbReference type="Proteomes" id="UP000533905"/>
    </source>
</evidence>
<dbReference type="PANTHER" id="PTHR47637">
    <property type="entry name" value="CHAPERONE SURA"/>
    <property type="match status" value="1"/>
</dbReference>
<feature type="domain" description="PpiC" evidence="4">
    <location>
        <begin position="128"/>
        <end position="241"/>
    </location>
</feature>
<dbReference type="Proteomes" id="UP000533905">
    <property type="component" value="Unassembled WGS sequence"/>
</dbReference>
<dbReference type="Pfam" id="PF13145">
    <property type="entry name" value="Rotamase_2"/>
    <property type="match status" value="1"/>
</dbReference>
<dbReference type="NCBIfam" id="TIGR02925">
    <property type="entry name" value="cis_trans_EpsD"/>
    <property type="match status" value="1"/>
</dbReference>
<name>A0A7Y2JZG0_9BURK</name>
<feature type="chain" id="PRO_5031201646" evidence="3">
    <location>
        <begin position="22"/>
        <end position="348"/>
    </location>
</feature>
<dbReference type="InterPro" id="IPR027304">
    <property type="entry name" value="Trigger_fact/SurA_dom_sf"/>
</dbReference>
<proteinExistence type="predicted"/>
<organism evidence="5 6">
    <name type="scientific">Telluria aromaticivorans</name>
    <dbReference type="NCBI Taxonomy" id="2725995"/>
    <lineage>
        <taxon>Bacteria</taxon>
        <taxon>Pseudomonadati</taxon>
        <taxon>Pseudomonadota</taxon>
        <taxon>Betaproteobacteria</taxon>
        <taxon>Burkholderiales</taxon>
        <taxon>Oxalobacteraceae</taxon>
        <taxon>Telluria group</taxon>
        <taxon>Telluria</taxon>
    </lineage>
</organism>
<dbReference type="AlphaFoldDB" id="A0A7Y2JZG0"/>
<evidence type="ECO:0000313" key="5">
    <source>
        <dbReference type="EMBL" id="NNG23812.1"/>
    </source>
</evidence>
<keyword evidence="6" id="KW-1185">Reference proteome</keyword>
<dbReference type="SUPFAM" id="SSF109998">
    <property type="entry name" value="Triger factor/SurA peptide-binding domain-like"/>
    <property type="match status" value="1"/>
</dbReference>
<dbReference type="PANTHER" id="PTHR47637:SF1">
    <property type="entry name" value="CHAPERONE SURA"/>
    <property type="match status" value="1"/>
</dbReference>
<sequence>MKHPSLSTPRRLLSTAALVLAAAGLAGCGDDKAKEAKPGQALASVNGEEITVLQLNEEMQRAGVPAAQHGVASKQILQALIDRELLEGEAAKEKLDRDPKVMQAIERARSLIIAQAYMQKRLGEPVRPTPAEVEDYFNKNPQFFANRKQFAMNELIVAAADLTPEVRAAADSAKSLEEVAVFLDARNIKYGRAQVTRSTADLNSQLSGKLLSMPKGQLFVVKEGDRAMLISIAEVRDAPVTLAVAAPQIGQYLMNKKNKELAAAEIQRLRGTAKIDYLNKEYAPSATTPGATVPATAPATGAPAAPVAAPDAAAVAGQAPATPGLAPAPDPAGGTDKGALERGVAGLK</sequence>
<reference evidence="5 6" key="1">
    <citation type="submission" date="2020-04" db="EMBL/GenBank/DDBJ databases">
        <title>Massilia sp. nov., a cold adapted bacteria isolated from Arctic soil.</title>
        <authorList>
            <person name="Son J."/>
            <person name="Ka J.-O."/>
        </authorList>
    </citation>
    <scope>NUCLEOTIDE SEQUENCE [LARGE SCALE GENOMIC DNA]</scope>
    <source>
        <strain evidence="5 6">ML15P13</strain>
    </source>
</reference>